<name>A0ABR2KY08_9EUKA</name>
<comment type="caution">
    <text evidence="3">The sequence shown here is derived from an EMBL/GenBank/DDBJ whole genome shotgun (WGS) entry which is preliminary data.</text>
</comment>
<feature type="region of interest" description="Disordered" evidence="1">
    <location>
        <begin position="149"/>
        <end position="195"/>
    </location>
</feature>
<dbReference type="SUPFAM" id="SSF56112">
    <property type="entry name" value="Protein kinase-like (PK-like)"/>
    <property type="match status" value="1"/>
</dbReference>
<feature type="region of interest" description="Disordered" evidence="1">
    <location>
        <begin position="831"/>
        <end position="855"/>
    </location>
</feature>
<evidence type="ECO:0000313" key="3">
    <source>
        <dbReference type="EMBL" id="KAK8895797.1"/>
    </source>
</evidence>
<evidence type="ECO:0000256" key="1">
    <source>
        <dbReference type="SAM" id="MobiDB-lite"/>
    </source>
</evidence>
<dbReference type="SMART" id="SM00220">
    <property type="entry name" value="S_TKc"/>
    <property type="match status" value="1"/>
</dbReference>
<dbReference type="PANTHER" id="PTHR44167">
    <property type="entry name" value="OVARIAN-SPECIFIC SERINE/THREONINE-PROTEIN KINASE LOK-RELATED"/>
    <property type="match status" value="1"/>
</dbReference>
<evidence type="ECO:0000259" key="2">
    <source>
        <dbReference type="PROSITE" id="PS50011"/>
    </source>
</evidence>
<dbReference type="PANTHER" id="PTHR44167:SF24">
    <property type="entry name" value="SERINE_THREONINE-PROTEIN KINASE CHK2"/>
    <property type="match status" value="1"/>
</dbReference>
<keyword evidence="4" id="KW-1185">Reference proteome</keyword>
<organism evidence="3 4">
    <name type="scientific">Tritrichomonas musculus</name>
    <dbReference type="NCBI Taxonomy" id="1915356"/>
    <lineage>
        <taxon>Eukaryota</taxon>
        <taxon>Metamonada</taxon>
        <taxon>Parabasalia</taxon>
        <taxon>Tritrichomonadida</taxon>
        <taxon>Tritrichomonadidae</taxon>
        <taxon>Tritrichomonas</taxon>
    </lineage>
</organism>
<dbReference type="Proteomes" id="UP001470230">
    <property type="component" value="Unassembled WGS sequence"/>
</dbReference>
<dbReference type="InterPro" id="IPR011009">
    <property type="entry name" value="Kinase-like_dom_sf"/>
</dbReference>
<gene>
    <name evidence="3" type="ORF">M9Y10_013682</name>
</gene>
<protein>
    <recommendedName>
        <fullName evidence="2">Protein kinase domain-containing protein</fullName>
    </recommendedName>
</protein>
<evidence type="ECO:0000313" key="4">
    <source>
        <dbReference type="Proteomes" id="UP001470230"/>
    </source>
</evidence>
<dbReference type="InterPro" id="IPR000719">
    <property type="entry name" value="Prot_kinase_dom"/>
</dbReference>
<accession>A0ABR2KY08</accession>
<dbReference type="PROSITE" id="PS50011">
    <property type="entry name" value="PROTEIN_KINASE_DOM"/>
    <property type="match status" value="1"/>
</dbReference>
<dbReference type="Pfam" id="PF00069">
    <property type="entry name" value="Pkinase"/>
    <property type="match status" value="1"/>
</dbReference>
<sequence>MEEDDFEMNPIDDIPPEVTLLNKQERAACKIQSIFRGFIFRYKVSHLDYQNRCAKIIQRAWHQHLMRQRIQRCSEIVALKVITHAVQIYRRRKSDNAKLNALKPYEPLLQFYPSKTKPPLPKRTKPVLTTKKADMLLSSAATATASTLGRAQAIENEKKNAKSKTSKNPKGKKQNNAASQKAATLPAPVVSISSSSEKKVPMKRKILMDLPPPWHGKDPRRLSATAQEELLYAQKGNVAWVKSDIVPLLIRDFSSQLDIRDDLIIKNERYKNRVVTKMFLSPILRNMKEIKARNPQDIAFIRDTGIYMICSAKKTAILDISGFQDDLIIYKDTYKCNNTNGVLLDVVIDRHSGHTIGIDSYWTLHLFERGKDIIAYNLNPENKIPVASKFLSFDHFGFLWVNLLPQKGPLLCIDPITLQVNTQINLENLKTVHRFMKSVIYISPLHIKDQPFGFVVLLSDSYDVYLLSTDFSHYKKLHNSDLNAFPKAKQVGNRLIIWSEECNIYIYELKEPMEAITCTAKFTSKARPVDICGVNEPDLLIISCDDNTIRAYLAKGSEYPMRVPNQKLTFVERQFVNRLLGPATFTKSRGAYREMICVKQSNEAVHIDAFSVTDKLTCVISGYQNGDIGSVWLMNDCQTVKAAEFDTYNYFEPLQSQARAVDDYNNVIQDIMAKRNSFMNFFDFLTKFDNQSNRGQMSNLFKPNCATFVLTDLISHHSFRSQFSFIPDPVFSFTSYDVFHFLYRSGILPKPLSTFSGFLNRFAHEEDKKILPPPDQLWNEMIPVNTKGLYNAVVDISFTSEEIQKIIDTIDPLTCLRGSLPTYTISKTNELPKSAIPSEGENNNNNNEEEVAKPSTKRRWINRYEKTDLQKRLNLLTMFEDTVKHELMKRVQENINKSFYKHLLDKMQPVISIDIHSKVNTKNGIVSNLTSQPNRNPLLDEKRHICIYEEWSKYSLFGRDKGQTVDLRAFHVPHDIFMKPEVASHFDLVRRVSVACKFTQCEVFSVTENVTNELSQIVLTDDSKALPLSHYLTIHSYLGANSRILLAARSILANVLTCLYQLHKCGVIMRTLSPINVLLNAQFGAIRIGNLFDCQTSSVFIPLPKQFADPSNPFLPPEYYYEPMNGYTSAFDIWQFGILLLYVLTGFQPVSYGTELIKHVSKDEKTGLYPRYNFFYDWLKGCNIVQKGEPVVGQRGECFISTDRPGKVPSILELDSYTLLPYKNTKLNYDESKLYIEIIAACLQIDPKKRPTAEELLRTYPFNQTNQIGDILDNYMRTPNANVFMSQFFVPVLNELNEATFPFALGIISALLFHEESNEEDIGYAFPLDSRSAERVITALFDLKFMDTLVTFILKRVEKNIQLTDVIPTVTYKDDLFDSLIHFFMRFVASVEHGQGNLLSHTDDIGMSLLSLYAANPFLKSPSSQLVSSRNEMSKLMGTDSAPLYVYTYSRAHALVRYSMQYNCYVFNNLNRTHDHDDNYFMQFLPFSEAVFNFANAMCHSIEKQRTNAIKTMSSLWANSAGPSTVRLFIDFRVPQKVLHCFHIQGARIEAASFVNQILNTFKIQSYDPSFKILRETVICPALLGHSALIIRSSATNDGMKPQCLEIVKNILLNESAINVESLVHSDVIWSIIEMIRDPQCFLLIQDAITMAPAFYVRIIQASQFLQKTMFINGVCFMPKMDYRVFDDNLDLKESLSVLKKMTNFFMLRYKPLIVPIESVENLNIERCFEFITKIINKSLKEADGVTKFIDTQIMKETRFEVKESSFIKNKNKAKELANCIMQSTILDVSRVFVDLMDAMILYIQSANSEIKPELFDLLKKIVVTNVPMCRTMPHPTNYLHHSFLLMLLDTFRKAKLNSPLFDCVKNFPSIWINILRAENNLTLLCSEKDIFETQLMSRYDSERSLRLKLFKTFVLSKNVDCEKLFEIVIKEMIHNTTVMKSNNSASQIKKMKYPVRSEAIDMIKFVLDKRDVAEKNAKLMMSIMINNKFLEKERTLTDKNDNYNLVITSIELLESIVICTNLFLDEHIKFAKNQLESLKMRFIRKWNNITVQNDSAFKEEMMLYQKSKALKTANNIIANISANQGTKSTITNPKKTPAKVFVKGKNGRPSSSVKIYKP</sequence>
<dbReference type="PROSITE" id="PS50096">
    <property type="entry name" value="IQ"/>
    <property type="match status" value="1"/>
</dbReference>
<feature type="domain" description="Protein kinase" evidence="2">
    <location>
        <begin position="885"/>
        <end position="1263"/>
    </location>
</feature>
<feature type="compositionally biased region" description="Low complexity" evidence="1">
    <location>
        <begin position="174"/>
        <end position="183"/>
    </location>
</feature>
<feature type="compositionally biased region" description="Basic residues" evidence="1">
    <location>
        <begin position="161"/>
        <end position="173"/>
    </location>
</feature>
<dbReference type="Gene3D" id="1.10.510.10">
    <property type="entry name" value="Transferase(Phosphotransferase) domain 1"/>
    <property type="match status" value="1"/>
</dbReference>
<dbReference type="Gene3D" id="1.20.5.190">
    <property type="match status" value="1"/>
</dbReference>
<dbReference type="EMBL" id="JAPFFF010000002">
    <property type="protein sequence ID" value="KAK8895797.1"/>
    <property type="molecule type" value="Genomic_DNA"/>
</dbReference>
<reference evidence="3 4" key="1">
    <citation type="submission" date="2024-04" db="EMBL/GenBank/DDBJ databases">
        <title>Tritrichomonas musculus Genome.</title>
        <authorList>
            <person name="Alves-Ferreira E."/>
            <person name="Grigg M."/>
            <person name="Lorenzi H."/>
            <person name="Galac M."/>
        </authorList>
    </citation>
    <scope>NUCLEOTIDE SEQUENCE [LARGE SCALE GENOMIC DNA]</scope>
    <source>
        <strain evidence="3 4">EAF2021</strain>
    </source>
</reference>
<proteinExistence type="predicted"/>